<name>A0AAV4HWF1_9GAST</name>
<dbReference type="AlphaFoldDB" id="A0AAV4HWF1"/>
<accession>A0AAV4HWF1</accession>
<gene>
    <name evidence="1" type="ORF">ElyMa_001126700</name>
</gene>
<reference evidence="1 2" key="1">
    <citation type="journal article" date="2021" name="Elife">
        <title>Chloroplast acquisition without the gene transfer in kleptoplastic sea slugs, Plakobranchus ocellatus.</title>
        <authorList>
            <person name="Maeda T."/>
            <person name="Takahashi S."/>
            <person name="Yoshida T."/>
            <person name="Shimamura S."/>
            <person name="Takaki Y."/>
            <person name="Nagai Y."/>
            <person name="Toyoda A."/>
            <person name="Suzuki Y."/>
            <person name="Arimoto A."/>
            <person name="Ishii H."/>
            <person name="Satoh N."/>
            <person name="Nishiyama T."/>
            <person name="Hasebe M."/>
            <person name="Maruyama T."/>
            <person name="Minagawa J."/>
            <person name="Obokata J."/>
            <person name="Shigenobu S."/>
        </authorList>
    </citation>
    <scope>NUCLEOTIDE SEQUENCE [LARGE SCALE GENOMIC DNA]</scope>
</reference>
<keyword evidence="2" id="KW-1185">Reference proteome</keyword>
<dbReference type="Proteomes" id="UP000762676">
    <property type="component" value="Unassembled WGS sequence"/>
</dbReference>
<sequence length="108" mass="12504">MRDLLEPIGESKAHIRGNRRYYDSTWGETGMYSFSFTVQSVQRICCKRQNPKRAAYSSTVSTSTTSDMPMTLQAMLDHIVDKYKEYGMEINAKRPRRCTLAGTQRRLQ</sequence>
<comment type="caution">
    <text evidence="1">The sequence shown here is derived from an EMBL/GenBank/DDBJ whole genome shotgun (WGS) entry which is preliminary data.</text>
</comment>
<protein>
    <submittedName>
        <fullName evidence="1">Uncharacterized protein</fullName>
    </submittedName>
</protein>
<proteinExistence type="predicted"/>
<dbReference type="EMBL" id="BMAT01002239">
    <property type="protein sequence ID" value="GFS02548.1"/>
    <property type="molecule type" value="Genomic_DNA"/>
</dbReference>
<evidence type="ECO:0000313" key="1">
    <source>
        <dbReference type="EMBL" id="GFS02548.1"/>
    </source>
</evidence>
<organism evidence="1 2">
    <name type="scientific">Elysia marginata</name>
    <dbReference type="NCBI Taxonomy" id="1093978"/>
    <lineage>
        <taxon>Eukaryota</taxon>
        <taxon>Metazoa</taxon>
        <taxon>Spiralia</taxon>
        <taxon>Lophotrochozoa</taxon>
        <taxon>Mollusca</taxon>
        <taxon>Gastropoda</taxon>
        <taxon>Heterobranchia</taxon>
        <taxon>Euthyneura</taxon>
        <taxon>Panpulmonata</taxon>
        <taxon>Sacoglossa</taxon>
        <taxon>Placobranchoidea</taxon>
        <taxon>Plakobranchidae</taxon>
        <taxon>Elysia</taxon>
    </lineage>
</organism>
<evidence type="ECO:0000313" key="2">
    <source>
        <dbReference type="Proteomes" id="UP000762676"/>
    </source>
</evidence>